<dbReference type="SMART" id="SM00866">
    <property type="entry name" value="UTRA"/>
    <property type="match status" value="1"/>
</dbReference>
<evidence type="ECO:0000256" key="2">
    <source>
        <dbReference type="ARBA" id="ARBA00023125"/>
    </source>
</evidence>
<dbReference type="EMBL" id="BQXH01000009">
    <property type="protein sequence ID" value="GKS81470.1"/>
    <property type="molecule type" value="Genomic_DNA"/>
</dbReference>
<dbReference type="InterPro" id="IPR011663">
    <property type="entry name" value="UTRA"/>
</dbReference>
<feature type="domain" description="HTH gntR-type" evidence="4">
    <location>
        <begin position="2"/>
        <end position="68"/>
    </location>
</feature>
<proteinExistence type="predicted"/>
<accession>A0ABQ5JHK3</accession>
<dbReference type="CDD" id="cd07377">
    <property type="entry name" value="WHTH_GntR"/>
    <property type="match status" value="1"/>
</dbReference>
<sequence>MSLKYKEISQDIAAKIAGNVFQTKLPSESELMDMYLVSRNTVRNAIDVLYNQGLIKRIQGSGYFVNQPLHNEDHLMNLANKVGMNALANETPVTSKVLSFASQTAGREVAKLLRCQPDEPVYYIKRLRYSKKELLSLEEAYYLRSAVPYLDEKICTKSIFKFIIDNYNVEIVNADEYVRLHHLSEAEAAATEHSVNESVLRIEEINYLKNERPFNYSRTCYFQDDLTLYYHISNYLH</sequence>
<comment type="caution">
    <text evidence="5">The sequence shown here is derived from an EMBL/GenBank/DDBJ whole genome shotgun (WGS) entry which is preliminary data.</text>
</comment>
<dbReference type="Pfam" id="PF07702">
    <property type="entry name" value="UTRA"/>
    <property type="match status" value="1"/>
</dbReference>
<dbReference type="InterPro" id="IPR050679">
    <property type="entry name" value="Bact_HTH_transcr_reg"/>
</dbReference>
<dbReference type="SUPFAM" id="SSF64288">
    <property type="entry name" value="Chorismate lyase-like"/>
    <property type="match status" value="1"/>
</dbReference>
<dbReference type="Gene3D" id="3.40.1410.10">
    <property type="entry name" value="Chorismate lyase-like"/>
    <property type="match status" value="1"/>
</dbReference>
<dbReference type="InterPro" id="IPR000524">
    <property type="entry name" value="Tscrpt_reg_HTH_GntR"/>
</dbReference>
<reference evidence="5" key="1">
    <citation type="journal article" date="2022" name="Int. J. Syst. Evol. Microbiol.">
        <title>A novel species of lactic acid bacteria, Ligilactobacillus pabuli sp. nov., isolated from alfalfa silage.</title>
        <authorList>
            <person name="Tohno M."/>
            <person name="Tanizawa Y."/>
            <person name="Sawada H."/>
            <person name="Sakamoto M."/>
            <person name="Ohkuma M."/>
            <person name="Kobayashi H."/>
        </authorList>
    </citation>
    <scope>NUCLEOTIDE SEQUENCE</scope>
    <source>
        <strain evidence="5">AF129</strain>
    </source>
</reference>
<evidence type="ECO:0000256" key="3">
    <source>
        <dbReference type="ARBA" id="ARBA00023163"/>
    </source>
</evidence>
<evidence type="ECO:0000259" key="4">
    <source>
        <dbReference type="PROSITE" id="PS50949"/>
    </source>
</evidence>
<evidence type="ECO:0000313" key="6">
    <source>
        <dbReference type="Proteomes" id="UP001055149"/>
    </source>
</evidence>
<keyword evidence="6" id="KW-1185">Reference proteome</keyword>
<keyword evidence="3" id="KW-0804">Transcription</keyword>
<dbReference type="Pfam" id="PF00392">
    <property type="entry name" value="GntR"/>
    <property type="match status" value="1"/>
</dbReference>
<dbReference type="SUPFAM" id="SSF46785">
    <property type="entry name" value="Winged helix' DNA-binding domain"/>
    <property type="match status" value="1"/>
</dbReference>
<dbReference type="Gene3D" id="1.10.10.10">
    <property type="entry name" value="Winged helix-like DNA-binding domain superfamily/Winged helix DNA-binding domain"/>
    <property type="match status" value="1"/>
</dbReference>
<dbReference type="PROSITE" id="PS50949">
    <property type="entry name" value="HTH_GNTR"/>
    <property type="match status" value="1"/>
</dbReference>
<keyword evidence="1" id="KW-0805">Transcription regulation</keyword>
<dbReference type="Proteomes" id="UP001055149">
    <property type="component" value="Unassembled WGS sequence"/>
</dbReference>
<dbReference type="InterPro" id="IPR036390">
    <property type="entry name" value="WH_DNA-bd_sf"/>
</dbReference>
<dbReference type="PANTHER" id="PTHR44846">
    <property type="entry name" value="MANNOSYL-D-GLYCERATE TRANSPORT/METABOLISM SYSTEM REPRESSOR MNGR-RELATED"/>
    <property type="match status" value="1"/>
</dbReference>
<dbReference type="PRINTS" id="PR00035">
    <property type="entry name" value="HTHGNTR"/>
</dbReference>
<dbReference type="RefSeq" id="WP_244055215.1">
    <property type="nucleotide sequence ID" value="NZ_BQXH01000009.1"/>
</dbReference>
<gene>
    <name evidence="5" type="primary">gntR</name>
    <name evidence="5" type="ORF">LPAF129_11560</name>
</gene>
<protein>
    <submittedName>
        <fullName evidence="5">GntR family transcriptional regulator</fullName>
    </submittedName>
</protein>
<evidence type="ECO:0000313" key="5">
    <source>
        <dbReference type="EMBL" id="GKS81470.1"/>
    </source>
</evidence>
<organism evidence="5 6">
    <name type="scientific">Ligilactobacillus pabuli</name>
    <dbReference type="NCBI Taxonomy" id="2886039"/>
    <lineage>
        <taxon>Bacteria</taxon>
        <taxon>Bacillati</taxon>
        <taxon>Bacillota</taxon>
        <taxon>Bacilli</taxon>
        <taxon>Lactobacillales</taxon>
        <taxon>Lactobacillaceae</taxon>
        <taxon>Ligilactobacillus</taxon>
    </lineage>
</organism>
<name>A0ABQ5JHK3_9LACO</name>
<evidence type="ECO:0000256" key="1">
    <source>
        <dbReference type="ARBA" id="ARBA00023015"/>
    </source>
</evidence>
<dbReference type="InterPro" id="IPR028978">
    <property type="entry name" value="Chorismate_lyase_/UTRA_dom_sf"/>
</dbReference>
<dbReference type="SMART" id="SM00345">
    <property type="entry name" value="HTH_GNTR"/>
    <property type="match status" value="1"/>
</dbReference>
<keyword evidence="2" id="KW-0238">DNA-binding</keyword>
<dbReference type="PANTHER" id="PTHR44846:SF4">
    <property type="entry name" value="HTH GNTR-TYPE DOMAIN-CONTAINING PROTEIN"/>
    <property type="match status" value="1"/>
</dbReference>
<dbReference type="InterPro" id="IPR036388">
    <property type="entry name" value="WH-like_DNA-bd_sf"/>
</dbReference>